<dbReference type="InterPro" id="IPR039374">
    <property type="entry name" value="SIP_fam"/>
</dbReference>
<comment type="similarity">
    <text evidence="1">Belongs to the SIP oxidoreductase family.</text>
</comment>
<dbReference type="PANTHER" id="PTHR30157:SF0">
    <property type="entry name" value="NADPH-DEPENDENT FERRIC-CHELATE REDUCTASE"/>
    <property type="match status" value="1"/>
</dbReference>
<dbReference type="GO" id="GO:0016491">
    <property type="term" value="F:oxidoreductase activity"/>
    <property type="evidence" value="ECO:0007669"/>
    <property type="project" value="InterPro"/>
</dbReference>
<dbReference type="Gene3D" id="3.40.50.80">
    <property type="entry name" value="Nucleotide-binding domain of ferredoxin-NADP reductase (FNR) module"/>
    <property type="match status" value="1"/>
</dbReference>
<dbReference type="AlphaFoldDB" id="A0A014M2K4"/>
<gene>
    <name evidence="3" type="ORF">BG55_07650</name>
</gene>
<dbReference type="FunFam" id="2.40.30.10:FF:000055">
    <property type="entry name" value="Siderophore-interacting family protein"/>
    <property type="match status" value="1"/>
</dbReference>
<dbReference type="PATRIC" id="fig|69222.5.peg.1570"/>
<keyword evidence="4" id="KW-1185">Reference proteome</keyword>
<dbReference type="Gene3D" id="2.40.30.10">
    <property type="entry name" value="Translation factors"/>
    <property type="match status" value="1"/>
</dbReference>
<dbReference type="CDD" id="cd06193">
    <property type="entry name" value="siderophore_interacting"/>
    <property type="match status" value="1"/>
</dbReference>
<protein>
    <submittedName>
        <fullName evidence="3">FMN reductase</fullName>
    </submittedName>
</protein>
<sequence length="262" mass="29410">MSKSSERLPRRIRNELRFRPVEVLSKTLIANSFYRVEFGGEALAGFTSAGFDDHIKVFFPDAATGEFHLPEITEEGVVWKEGVRPAARDYTPLFFDGISRLTVDFYLHASGLASDWASRAQAGDRLAVGGPRGSLIVPEDYHFQLYVCDESGLPAFRRRCQTLSGESLRLYAFVDEEKGRDYLGTLPDVEICWLGSGAMHQQGVAALMTQLDRLALPEQDYFIWLTGEGAAVKQLSDYFIIQRGLQADFVRAVAYWHQKQSG</sequence>
<dbReference type="SUPFAM" id="SSF63380">
    <property type="entry name" value="Riboflavin synthase domain-like"/>
    <property type="match status" value="1"/>
</dbReference>
<dbReference type="Proteomes" id="UP000019918">
    <property type="component" value="Unassembled WGS sequence"/>
</dbReference>
<dbReference type="PROSITE" id="PS51384">
    <property type="entry name" value="FAD_FR"/>
    <property type="match status" value="1"/>
</dbReference>
<dbReference type="PANTHER" id="PTHR30157">
    <property type="entry name" value="FERRIC REDUCTASE, NADPH-DEPENDENT"/>
    <property type="match status" value="1"/>
</dbReference>
<evidence type="ECO:0000313" key="4">
    <source>
        <dbReference type="Proteomes" id="UP000019918"/>
    </source>
</evidence>
<dbReference type="InterPro" id="IPR007037">
    <property type="entry name" value="SIP_rossman_dom"/>
</dbReference>
<dbReference type="STRING" id="69222.BG55_07650"/>
<name>A0A014M2K4_9GAMM</name>
<dbReference type="InterPro" id="IPR039261">
    <property type="entry name" value="FNR_nucleotide-bd"/>
</dbReference>
<dbReference type="OrthoDB" id="9814826at2"/>
<evidence type="ECO:0000256" key="1">
    <source>
        <dbReference type="ARBA" id="ARBA00035644"/>
    </source>
</evidence>
<organism evidence="3 4">
    <name type="scientific">Erwinia mallotivora</name>
    <dbReference type="NCBI Taxonomy" id="69222"/>
    <lineage>
        <taxon>Bacteria</taxon>
        <taxon>Pseudomonadati</taxon>
        <taxon>Pseudomonadota</taxon>
        <taxon>Gammaproteobacteria</taxon>
        <taxon>Enterobacterales</taxon>
        <taxon>Erwiniaceae</taxon>
        <taxon>Erwinia</taxon>
    </lineage>
</organism>
<dbReference type="Pfam" id="PF04954">
    <property type="entry name" value="SIP"/>
    <property type="match status" value="1"/>
</dbReference>
<reference evidence="3 4" key="1">
    <citation type="submission" date="2014-02" db="EMBL/GenBank/DDBJ databases">
        <title>Draft genome of Erwinia mallotivora strain BT-MARDI, a papaya dieback pathogen.</title>
        <authorList>
            <person name="Redzuan R."/>
            <person name="Abu Bakar N."/>
            <person name="Badrun R."/>
            <person name="Mohd Raih M.F."/>
            <person name="Rozano L."/>
            <person name="Mat Amin N."/>
        </authorList>
    </citation>
    <scope>NUCLEOTIDE SEQUENCE [LARGE SCALE GENOMIC DNA]</scope>
    <source>
        <strain evidence="3 4">BT-MARDI</strain>
    </source>
</reference>
<dbReference type="InterPro" id="IPR017927">
    <property type="entry name" value="FAD-bd_FR_type"/>
</dbReference>
<dbReference type="Pfam" id="PF08021">
    <property type="entry name" value="FAD_binding_9"/>
    <property type="match status" value="1"/>
</dbReference>
<feature type="domain" description="FAD-binding FR-type" evidence="2">
    <location>
        <begin position="16"/>
        <end position="138"/>
    </location>
</feature>
<dbReference type="InterPro" id="IPR013113">
    <property type="entry name" value="SIP_FAD-bd"/>
</dbReference>
<evidence type="ECO:0000259" key="2">
    <source>
        <dbReference type="PROSITE" id="PS51384"/>
    </source>
</evidence>
<evidence type="ECO:0000313" key="3">
    <source>
        <dbReference type="EMBL" id="EXU76091.1"/>
    </source>
</evidence>
<comment type="caution">
    <text evidence="3">The sequence shown here is derived from an EMBL/GenBank/DDBJ whole genome shotgun (WGS) entry which is preliminary data.</text>
</comment>
<accession>A0A014M2K4</accession>
<dbReference type="EMBL" id="JFHN01000037">
    <property type="protein sequence ID" value="EXU76091.1"/>
    <property type="molecule type" value="Genomic_DNA"/>
</dbReference>
<proteinExistence type="inferred from homology"/>
<dbReference type="InterPro" id="IPR017938">
    <property type="entry name" value="Riboflavin_synthase-like_b-brl"/>
</dbReference>